<gene>
    <name evidence="1" type="ORF">HW555_012447</name>
</gene>
<feature type="non-terminal residue" evidence="1">
    <location>
        <position position="60"/>
    </location>
</feature>
<sequence length="60" mass="6508">IGKLTKPMGGFELDPRACKRPPLATTAIFTDNIETRAAVNARLDHVPKSVRDGALDCKTE</sequence>
<organism evidence="1 2">
    <name type="scientific">Spodoptera exigua</name>
    <name type="common">Beet armyworm</name>
    <name type="synonym">Noctua fulgens</name>
    <dbReference type="NCBI Taxonomy" id="7107"/>
    <lineage>
        <taxon>Eukaryota</taxon>
        <taxon>Metazoa</taxon>
        <taxon>Ecdysozoa</taxon>
        <taxon>Arthropoda</taxon>
        <taxon>Hexapoda</taxon>
        <taxon>Insecta</taxon>
        <taxon>Pterygota</taxon>
        <taxon>Neoptera</taxon>
        <taxon>Endopterygota</taxon>
        <taxon>Lepidoptera</taxon>
        <taxon>Glossata</taxon>
        <taxon>Ditrysia</taxon>
        <taxon>Noctuoidea</taxon>
        <taxon>Noctuidae</taxon>
        <taxon>Amphipyrinae</taxon>
        <taxon>Spodoptera</taxon>
    </lineage>
</organism>
<name>A0A835G3G6_SPOEX</name>
<accession>A0A835G3G6</accession>
<proteinExistence type="predicted"/>
<comment type="caution">
    <text evidence="1">The sequence shown here is derived from an EMBL/GenBank/DDBJ whole genome shotgun (WGS) entry which is preliminary data.</text>
</comment>
<evidence type="ECO:0000313" key="2">
    <source>
        <dbReference type="Proteomes" id="UP000648187"/>
    </source>
</evidence>
<reference evidence="1" key="1">
    <citation type="submission" date="2020-08" db="EMBL/GenBank/DDBJ databases">
        <title>Spodoptera exigua strain:BAW_Kor-Di-RS1 Genome sequencing and assembly.</title>
        <authorList>
            <person name="Kim J."/>
            <person name="Nam H.Y."/>
            <person name="Kwon M."/>
            <person name="Choi J.H."/>
            <person name="Cho S.R."/>
            <person name="Kim G.-H."/>
        </authorList>
    </citation>
    <scope>NUCLEOTIDE SEQUENCE</scope>
    <source>
        <strain evidence="1">BAW_Kor-Di-RS1</strain>
        <tissue evidence="1">Whole-body</tissue>
    </source>
</reference>
<dbReference type="Proteomes" id="UP000648187">
    <property type="component" value="Unassembled WGS sequence"/>
</dbReference>
<protein>
    <submittedName>
        <fullName evidence="1">Uncharacterized protein</fullName>
    </submittedName>
</protein>
<keyword evidence="2" id="KW-1185">Reference proteome</keyword>
<dbReference type="AlphaFoldDB" id="A0A835G3G6"/>
<evidence type="ECO:0000313" key="1">
    <source>
        <dbReference type="EMBL" id="KAF9407578.1"/>
    </source>
</evidence>
<dbReference type="EMBL" id="JACKWZ010000456">
    <property type="protein sequence ID" value="KAF9407578.1"/>
    <property type="molecule type" value="Genomic_DNA"/>
</dbReference>